<evidence type="ECO:0000256" key="5">
    <source>
        <dbReference type="ARBA" id="ARBA00023136"/>
    </source>
</evidence>
<dbReference type="PANTHER" id="PTHR14624">
    <property type="entry name" value="DFG10 PROTEIN"/>
    <property type="match status" value="1"/>
</dbReference>
<evidence type="ECO:0000256" key="1">
    <source>
        <dbReference type="ARBA" id="ARBA00004127"/>
    </source>
</evidence>
<dbReference type="EMBL" id="KK852870">
    <property type="protein sequence ID" value="KDR14621.1"/>
    <property type="molecule type" value="Genomic_DNA"/>
</dbReference>
<evidence type="ECO:0000256" key="3">
    <source>
        <dbReference type="ARBA" id="ARBA00022692"/>
    </source>
</evidence>
<evidence type="ECO:0000259" key="10">
    <source>
        <dbReference type="Pfam" id="PF02544"/>
    </source>
</evidence>
<sequence length="303" mass="35059">MEFNFLKIVLSLLTISIVVMGCLINNVEKHLPVFFVQTFRFGKFAYRGSPSQLIVEVPKSWFRHFYVFASVFTTLFLVLMCGIYFLSWELPHWLVILLDLLASSNRRAHVSPVSSLLALSLLTVQAWHRFYETWFVCVYSDTKMNVIHYIVGFVHYIGSVMAIVAESPGFIDNKGLPTIFQLKEITLGNIYGTLLFLWALYHQNRAAVLLANLRKDRKGSIVTLEHRVPHGDWFELVSSPHNLAEILMYLALTFILLGSNTWPFVFLWVLSNQVETALLTHWWYKSKFKDYPATRKAVIPYVL</sequence>
<feature type="domain" description="3-oxo-5-alpha-steroid 4-dehydrogenase C-terminal" evidence="10">
    <location>
        <begin position="190"/>
        <end position="303"/>
    </location>
</feature>
<feature type="transmembrane region" description="Helical" evidence="9">
    <location>
        <begin position="185"/>
        <end position="201"/>
    </location>
</feature>
<accession>A0A067R5L4</accession>
<keyword evidence="9" id="KW-0521">NADP</keyword>
<feature type="transmembrane region" description="Helical" evidence="9">
    <location>
        <begin position="246"/>
        <end position="270"/>
    </location>
</feature>
<proteinExistence type="inferred from homology"/>
<dbReference type="EC" id="1.3.1.94" evidence="2 9"/>
<organism evidence="11 12">
    <name type="scientific">Zootermopsis nevadensis</name>
    <name type="common">Dampwood termite</name>
    <dbReference type="NCBI Taxonomy" id="136037"/>
    <lineage>
        <taxon>Eukaryota</taxon>
        <taxon>Metazoa</taxon>
        <taxon>Ecdysozoa</taxon>
        <taxon>Arthropoda</taxon>
        <taxon>Hexapoda</taxon>
        <taxon>Insecta</taxon>
        <taxon>Pterygota</taxon>
        <taxon>Neoptera</taxon>
        <taxon>Polyneoptera</taxon>
        <taxon>Dictyoptera</taxon>
        <taxon>Blattodea</taxon>
        <taxon>Blattoidea</taxon>
        <taxon>Termitoidae</taxon>
        <taxon>Termopsidae</taxon>
        <taxon>Zootermopsis</taxon>
    </lineage>
</organism>
<dbReference type="FunCoup" id="A0A067R5L4">
    <property type="interactions" value="980"/>
</dbReference>
<dbReference type="STRING" id="136037.A0A067R5L4"/>
<keyword evidence="5 9" id="KW-0472">Membrane</keyword>
<keyword evidence="3 9" id="KW-0812">Transmembrane</keyword>
<dbReference type="PROSITE" id="PS50244">
    <property type="entry name" value="S5A_REDUCTASE"/>
    <property type="match status" value="1"/>
</dbReference>
<dbReference type="GO" id="GO:0160198">
    <property type="term" value="F:polyprenal reductase activity"/>
    <property type="evidence" value="ECO:0007669"/>
    <property type="project" value="UniProtKB-EC"/>
</dbReference>
<name>A0A067R5L4_ZOONE</name>
<comment type="catalytic activity">
    <reaction evidence="8 9">
        <text>a di-trans,poly-cis-dolichal + NADP(+) = a di-trans,poly-cis-polyprenal + NADPH + H(+)</text>
        <dbReference type="Rhea" id="RHEA:80727"/>
        <dbReference type="Rhea" id="RHEA-COMP:19536"/>
        <dbReference type="Rhea" id="RHEA-COMP:19537"/>
        <dbReference type="ChEBI" id="CHEBI:15378"/>
        <dbReference type="ChEBI" id="CHEBI:57783"/>
        <dbReference type="ChEBI" id="CHEBI:58349"/>
        <dbReference type="ChEBI" id="CHEBI:231623"/>
        <dbReference type="ChEBI" id="CHEBI:231637"/>
        <dbReference type="EC" id="1.3.1.94"/>
    </reaction>
    <physiologicalReaction direction="right-to-left" evidence="8 9">
        <dbReference type="Rhea" id="RHEA:80729"/>
    </physiologicalReaction>
</comment>
<dbReference type="GO" id="GO:0016095">
    <property type="term" value="P:polyprenol catabolic process"/>
    <property type="evidence" value="ECO:0007669"/>
    <property type="project" value="UniProtKB-UniRule"/>
</dbReference>
<keyword evidence="12" id="KW-1185">Reference proteome</keyword>
<evidence type="ECO:0000313" key="11">
    <source>
        <dbReference type="EMBL" id="KDR14621.1"/>
    </source>
</evidence>
<dbReference type="InParanoid" id="A0A067R5L4"/>
<comment type="subcellular location">
    <subcellularLocation>
        <location evidence="1">Endomembrane system</location>
        <topology evidence="1">Multi-pass membrane protein</topology>
    </subcellularLocation>
    <subcellularLocation>
        <location evidence="9">Endoplasmic reticulum membrane</location>
    </subcellularLocation>
</comment>
<evidence type="ECO:0000256" key="2">
    <source>
        <dbReference type="ARBA" id="ARBA00012522"/>
    </source>
</evidence>
<dbReference type="Pfam" id="PF02544">
    <property type="entry name" value="Steroid_dh"/>
    <property type="match status" value="1"/>
</dbReference>
<gene>
    <name evidence="11" type="ORF">L798_11203</name>
</gene>
<keyword evidence="4 9" id="KW-1133">Transmembrane helix</keyword>
<dbReference type="OrthoDB" id="5788137at2759"/>
<dbReference type="GO" id="GO:0102389">
    <property type="term" value="F:polyprenol reductase activity"/>
    <property type="evidence" value="ECO:0007669"/>
    <property type="project" value="UniProtKB-UniRule"/>
</dbReference>
<evidence type="ECO:0000313" key="12">
    <source>
        <dbReference type="Proteomes" id="UP000027135"/>
    </source>
</evidence>
<dbReference type="PANTHER" id="PTHR14624:SF0">
    <property type="entry name" value="POLYPRENOL REDUCTASE"/>
    <property type="match status" value="1"/>
</dbReference>
<evidence type="ECO:0000256" key="4">
    <source>
        <dbReference type="ARBA" id="ARBA00022989"/>
    </source>
</evidence>
<dbReference type="AlphaFoldDB" id="A0A067R5L4"/>
<evidence type="ECO:0000256" key="9">
    <source>
        <dbReference type="RuleBase" id="RU367081"/>
    </source>
</evidence>
<dbReference type="PROSITE" id="PS51257">
    <property type="entry name" value="PROKAR_LIPOPROTEIN"/>
    <property type="match status" value="1"/>
</dbReference>
<protein>
    <recommendedName>
        <fullName evidence="7 9">Polyprenal reductase</fullName>
        <ecNumber evidence="2 9">1.3.1.94</ecNumber>
    </recommendedName>
</protein>
<comment type="similarity">
    <text evidence="6 9">Belongs to the steroid 5-alpha reductase family. Polyprenal reductase subfamily.</text>
</comment>
<feature type="transmembrane region" description="Helical" evidence="9">
    <location>
        <begin position="147"/>
        <end position="165"/>
    </location>
</feature>
<dbReference type="Proteomes" id="UP000027135">
    <property type="component" value="Unassembled WGS sequence"/>
</dbReference>
<dbReference type="UniPathway" id="UPA00378"/>
<dbReference type="GO" id="GO:0003865">
    <property type="term" value="F:3-oxo-5-alpha-steroid 4-dehydrogenase activity"/>
    <property type="evidence" value="ECO:0007669"/>
    <property type="project" value="TreeGrafter"/>
</dbReference>
<feature type="transmembrane region" description="Helical" evidence="9">
    <location>
        <begin position="108"/>
        <end position="127"/>
    </location>
</feature>
<keyword evidence="9" id="KW-0256">Endoplasmic reticulum</keyword>
<comment type="function">
    <text evidence="9">Plays a key role in early steps of protein N-linked glycosylation by being involved in the conversion of polyprenol into dolichol. Acts as a polyprenal reductase that mediates the reduction of polyprenal into dolichal in a NADP-dependent mechanism. Dolichols are required for the synthesis of dolichol-linked monosaccharides and the oligosaccharide precursor used for N-glycosylation.</text>
</comment>
<comment type="pathway">
    <text evidence="9">Protein modification; protein glycosylation.</text>
</comment>
<dbReference type="InterPro" id="IPR039698">
    <property type="entry name" value="Dfg10/SRD5A3"/>
</dbReference>
<evidence type="ECO:0000256" key="6">
    <source>
        <dbReference type="ARBA" id="ARBA00046320"/>
    </source>
</evidence>
<dbReference type="OMA" id="RFYETNF"/>
<feature type="transmembrane region" description="Helical" evidence="9">
    <location>
        <begin position="65"/>
        <end position="87"/>
    </location>
</feature>
<dbReference type="GO" id="GO:0005789">
    <property type="term" value="C:endoplasmic reticulum membrane"/>
    <property type="evidence" value="ECO:0007669"/>
    <property type="project" value="UniProtKB-SubCell"/>
</dbReference>
<evidence type="ECO:0000256" key="7">
    <source>
        <dbReference type="ARBA" id="ARBA00047186"/>
    </source>
</evidence>
<reference evidence="11 12" key="1">
    <citation type="journal article" date="2014" name="Nat. Commun.">
        <title>Molecular traces of alternative social organization in a termite genome.</title>
        <authorList>
            <person name="Terrapon N."/>
            <person name="Li C."/>
            <person name="Robertson H.M."/>
            <person name="Ji L."/>
            <person name="Meng X."/>
            <person name="Booth W."/>
            <person name="Chen Z."/>
            <person name="Childers C.P."/>
            <person name="Glastad K.M."/>
            <person name="Gokhale K."/>
            <person name="Gowin J."/>
            <person name="Gronenberg W."/>
            <person name="Hermansen R.A."/>
            <person name="Hu H."/>
            <person name="Hunt B.G."/>
            <person name="Huylmans A.K."/>
            <person name="Khalil S.M."/>
            <person name="Mitchell R.D."/>
            <person name="Munoz-Torres M.C."/>
            <person name="Mustard J.A."/>
            <person name="Pan H."/>
            <person name="Reese J.T."/>
            <person name="Scharf M.E."/>
            <person name="Sun F."/>
            <person name="Vogel H."/>
            <person name="Xiao J."/>
            <person name="Yang W."/>
            <person name="Yang Z."/>
            <person name="Yang Z."/>
            <person name="Zhou J."/>
            <person name="Zhu J."/>
            <person name="Brent C.S."/>
            <person name="Elsik C.G."/>
            <person name="Goodisman M.A."/>
            <person name="Liberles D.A."/>
            <person name="Roe R.M."/>
            <person name="Vargo E.L."/>
            <person name="Vilcinskas A."/>
            <person name="Wang J."/>
            <person name="Bornberg-Bauer E."/>
            <person name="Korb J."/>
            <person name="Zhang G."/>
            <person name="Liebig J."/>
        </authorList>
    </citation>
    <scope>NUCLEOTIDE SEQUENCE [LARGE SCALE GENOMIC DNA]</scope>
    <source>
        <tissue evidence="11">Whole organism</tissue>
    </source>
</reference>
<dbReference type="InterPro" id="IPR001104">
    <property type="entry name" value="3-oxo-5_a-steroid_4-DH_C"/>
</dbReference>
<keyword evidence="9" id="KW-0560">Oxidoreductase</keyword>
<dbReference type="GO" id="GO:0006488">
    <property type="term" value="P:dolichol-linked oligosaccharide biosynthetic process"/>
    <property type="evidence" value="ECO:0007669"/>
    <property type="project" value="UniProtKB-UniRule"/>
</dbReference>
<feature type="transmembrane region" description="Helical" evidence="9">
    <location>
        <begin position="5"/>
        <end position="27"/>
    </location>
</feature>
<evidence type="ECO:0000256" key="8">
    <source>
        <dbReference type="ARBA" id="ARBA00049427"/>
    </source>
</evidence>
<dbReference type="eggNOG" id="KOG1640">
    <property type="taxonomic scope" value="Eukaryota"/>
</dbReference>